<gene>
    <name evidence="1" type="ORF">BVG16_23480</name>
</gene>
<sequence length="208" mass="23190">MKYKIIFLLLSILLMLGMTSCNLGKADHDTLAIIQQQPDSESTNTFTNLHLGNIFDFSLELPHADTTWVNIWVEGYQQGTAMPSTSLGSISYGNSPNKIDKGHMGFGMIHLANDKKAIFLYAPPTYTQPKIVDFTNIEDGPSVWAYAVGEDPVHLRAGEEILLAAYRQIQGTTMESFNPTKEKLKNMMENDDLLLLLKMKVDMKEGAS</sequence>
<dbReference type="STRING" id="1324314.BVG16_23480"/>
<organism evidence="1 2">
    <name type="scientific">Paenibacillus selenitireducens</name>
    <dbReference type="NCBI Taxonomy" id="1324314"/>
    <lineage>
        <taxon>Bacteria</taxon>
        <taxon>Bacillati</taxon>
        <taxon>Bacillota</taxon>
        <taxon>Bacilli</taxon>
        <taxon>Bacillales</taxon>
        <taxon>Paenibacillaceae</taxon>
        <taxon>Paenibacillus</taxon>
    </lineage>
</organism>
<name>A0A1T2X492_9BACL</name>
<comment type="caution">
    <text evidence="1">The sequence shown here is derived from an EMBL/GenBank/DDBJ whole genome shotgun (WGS) entry which is preliminary data.</text>
</comment>
<dbReference type="PROSITE" id="PS51257">
    <property type="entry name" value="PROKAR_LIPOPROTEIN"/>
    <property type="match status" value="1"/>
</dbReference>
<reference evidence="1 2" key="1">
    <citation type="submission" date="2017-01" db="EMBL/GenBank/DDBJ databases">
        <title>Genome analysis of Paenibacillus selenitrireducens ES3-24.</title>
        <authorList>
            <person name="Xu D."/>
            <person name="Yao R."/>
            <person name="Zheng S."/>
        </authorList>
    </citation>
    <scope>NUCLEOTIDE SEQUENCE [LARGE SCALE GENOMIC DNA]</scope>
    <source>
        <strain evidence="1 2">ES3-24</strain>
    </source>
</reference>
<proteinExistence type="predicted"/>
<evidence type="ECO:0000313" key="2">
    <source>
        <dbReference type="Proteomes" id="UP000190188"/>
    </source>
</evidence>
<dbReference type="EMBL" id="MSZX01000010">
    <property type="protein sequence ID" value="OPA74718.1"/>
    <property type="molecule type" value="Genomic_DNA"/>
</dbReference>
<dbReference type="AlphaFoldDB" id="A0A1T2X492"/>
<protein>
    <submittedName>
        <fullName evidence="1">Uncharacterized protein</fullName>
    </submittedName>
</protein>
<keyword evidence="2" id="KW-1185">Reference proteome</keyword>
<accession>A0A1T2X492</accession>
<dbReference type="OrthoDB" id="2716638at2"/>
<dbReference type="Proteomes" id="UP000190188">
    <property type="component" value="Unassembled WGS sequence"/>
</dbReference>
<dbReference type="RefSeq" id="WP_078501634.1">
    <property type="nucleotide sequence ID" value="NZ_MSZX01000010.1"/>
</dbReference>
<evidence type="ECO:0000313" key="1">
    <source>
        <dbReference type="EMBL" id="OPA74718.1"/>
    </source>
</evidence>